<dbReference type="AlphaFoldDB" id="A0AAW7X2W7"/>
<dbReference type="RefSeq" id="WP_216064349.1">
    <property type="nucleotide sequence ID" value="NZ_JAHKPP010000029.1"/>
</dbReference>
<organism evidence="1 2">
    <name type="scientific">Saccharophagus degradans</name>
    <dbReference type="NCBI Taxonomy" id="86304"/>
    <lineage>
        <taxon>Bacteria</taxon>
        <taxon>Pseudomonadati</taxon>
        <taxon>Pseudomonadota</taxon>
        <taxon>Gammaproteobacteria</taxon>
        <taxon>Cellvibrionales</taxon>
        <taxon>Cellvibrionaceae</taxon>
        <taxon>Saccharophagus</taxon>
    </lineage>
</organism>
<dbReference type="EMBL" id="JAUOPB010000003">
    <property type="protein sequence ID" value="MDO6421998.1"/>
    <property type="molecule type" value="Genomic_DNA"/>
</dbReference>
<dbReference type="Proteomes" id="UP001169760">
    <property type="component" value="Unassembled WGS sequence"/>
</dbReference>
<reference evidence="1" key="1">
    <citation type="submission" date="2023-07" db="EMBL/GenBank/DDBJ databases">
        <title>Genome content predicts the carbon catabolic preferences of heterotrophic bacteria.</title>
        <authorList>
            <person name="Gralka M."/>
        </authorList>
    </citation>
    <scope>NUCLEOTIDE SEQUENCE</scope>
    <source>
        <strain evidence="1">I3M17_2</strain>
    </source>
</reference>
<gene>
    <name evidence="1" type="ORF">Q4521_05900</name>
</gene>
<name>A0AAW7X2W7_9GAMM</name>
<evidence type="ECO:0000313" key="2">
    <source>
        <dbReference type="Proteomes" id="UP001169760"/>
    </source>
</evidence>
<accession>A0AAW7X2W7</accession>
<evidence type="ECO:0000313" key="1">
    <source>
        <dbReference type="EMBL" id="MDO6421998.1"/>
    </source>
</evidence>
<sequence length="80" mass="9176">MKIKMEIDISPQEVLELFEGNVESLQKAMLGTIAHSYDQAVKNNDFQPQQIFDFWQGMAEKSQAMFTEYSQAAAKKNDDK</sequence>
<protein>
    <submittedName>
        <fullName evidence="1">Uncharacterized protein</fullName>
    </submittedName>
</protein>
<comment type="caution">
    <text evidence="1">The sequence shown here is derived from an EMBL/GenBank/DDBJ whole genome shotgun (WGS) entry which is preliminary data.</text>
</comment>
<proteinExistence type="predicted"/>